<dbReference type="FunFam" id="3.40.50.880:FF:000003">
    <property type="entry name" value="Anthranilate synthase component II"/>
    <property type="match status" value="1"/>
</dbReference>
<dbReference type="PANTHER" id="PTHR11236:SF18">
    <property type="entry name" value="AMINODEOXYCHORISMATE SYNTHASE"/>
    <property type="match status" value="1"/>
</dbReference>
<dbReference type="InterPro" id="IPR015890">
    <property type="entry name" value="Chorismate_C"/>
</dbReference>
<evidence type="ECO:0000256" key="2">
    <source>
        <dbReference type="ARBA" id="ARBA00013139"/>
    </source>
</evidence>
<dbReference type="AlphaFoldDB" id="A0A975TAI1"/>
<dbReference type="SUPFAM" id="SSF56322">
    <property type="entry name" value="ADC synthase"/>
    <property type="match status" value="1"/>
</dbReference>
<dbReference type="Pfam" id="PF04715">
    <property type="entry name" value="Anth_synt_I_N"/>
    <property type="match status" value="1"/>
</dbReference>
<dbReference type="Gene3D" id="3.40.50.880">
    <property type="match status" value="1"/>
</dbReference>
<dbReference type="Pfam" id="PF00425">
    <property type="entry name" value="Chorismate_bind"/>
    <property type="match status" value="1"/>
</dbReference>
<dbReference type="SUPFAM" id="SSF52317">
    <property type="entry name" value="Class I glutamine amidotransferase-like"/>
    <property type="match status" value="1"/>
</dbReference>
<dbReference type="InterPro" id="IPR017926">
    <property type="entry name" value="GATASE"/>
</dbReference>
<keyword evidence="3" id="KW-0808">Transferase</keyword>
<accession>A0A975TAI1</accession>
<keyword evidence="4" id="KW-0315">Glutamine amidotransferase</keyword>
<dbReference type="PRINTS" id="PR00097">
    <property type="entry name" value="ANTSNTHASEII"/>
</dbReference>
<feature type="domain" description="Glutamine amidotransferase" evidence="5">
    <location>
        <begin position="11"/>
        <end position="193"/>
    </location>
</feature>
<dbReference type="GO" id="GO:0005737">
    <property type="term" value="C:cytoplasm"/>
    <property type="evidence" value="ECO:0007669"/>
    <property type="project" value="TreeGrafter"/>
</dbReference>
<evidence type="ECO:0000259" key="6">
    <source>
        <dbReference type="Pfam" id="PF00425"/>
    </source>
</evidence>
<gene>
    <name evidence="8" type="ORF">B6N60_03934</name>
</gene>
<dbReference type="NCBIfam" id="TIGR00553">
    <property type="entry name" value="pabB"/>
    <property type="match status" value="1"/>
</dbReference>
<sequence length="718" mass="80810">MITGKNQVRTLLIDNYDSYTFNLYQMIAQVNGVVPLVIHNDQLKWEELKQLAFDNVVISPGPGRPENVEDFGICSQVLQEIEVPLLGVCLGHQGLGYVYGASVVHTPEIRHGRLSKIYHQNSELFQGIPNPFSAVCYNSLVVADDLPSCLEKTAWTDTGVVMGLHHRHFPFWGVQFHPESICSEYGSMILANFRDITQEFIHQKSAPQLYIPVLDTSLEVDEAKSLKDTSEFQVYSRELDIYPDSEQVFLNLFATEKTAFWLDSSYLESGLSRFSFMGSASSPQSLVVKYHTHNQQLIIQQSGREIKRTESIFVYLRSELARRYSRCDHLPFDFNCGFVGYFGYELKAECGANLVHVSELPDAFFILADRIIAFDHEEKKTYLLYLAEQGEIDDANSWFDLIEKQLHHLLPIEPIHSNDSQKSVILSFQRSQQHYLHDIQTCLQKIYEGESYQVCLTNQLTTDTTPDPLTFYRVLRNVNAAPYSAFLRFGDLAVACSSPERFLRIDAQGWVETKPIKGTVPRGKTPEEDLMLYQQLKNSEKDRSENLMIVDLLRNDLGKVCQVGSIEVPKLMDVETYATVHQLVTTIRGCLRPDMGATDCIQMAFPGGSMTGAPKMRTMEIIDQLESAARGVYSGAIGFLGVNGAADLNIVIRTAILTPNQTSIGVGGGIVALSEPEAEFAEIVLKAQALIQALIMTVHGEFHPDLYQIVDRETAYYC</sequence>
<dbReference type="InterPro" id="IPR006805">
    <property type="entry name" value="Anth_synth_I_N"/>
</dbReference>
<dbReference type="GO" id="GO:0046820">
    <property type="term" value="F:4-amino-4-deoxychorismate synthase activity"/>
    <property type="evidence" value="ECO:0007669"/>
    <property type="project" value="UniProtKB-EC"/>
</dbReference>
<dbReference type="EMBL" id="CP021056">
    <property type="protein sequence ID" value="QXE25221.1"/>
    <property type="molecule type" value="Genomic_DNA"/>
</dbReference>
<dbReference type="PROSITE" id="PS51273">
    <property type="entry name" value="GATASE_TYPE_1"/>
    <property type="match status" value="1"/>
</dbReference>
<name>A0A975TAI1_9NOST</name>
<dbReference type="PRINTS" id="PR00096">
    <property type="entry name" value="GATASE"/>
</dbReference>
<feature type="domain" description="Anthranilate synthase component I N-terminal" evidence="7">
    <location>
        <begin position="247"/>
        <end position="383"/>
    </location>
</feature>
<evidence type="ECO:0000256" key="3">
    <source>
        <dbReference type="ARBA" id="ARBA00022679"/>
    </source>
</evidence>
<dbReference type="InterPro" id="IPR019999">
    <property type="entry name" value="Anth_synth_I-like"/>
</dbReference>
<evidence type="ECO:0000313" key="9">
    <source>
        <dbReference type="Proteomes" id="UP000683511"/>
    </source>
</evidence>
<comment type="similarity">
    <text evidence="1">In the C-terminal section; belongs to the anthranilate synthase component I family.</text>
</comment>
<feature type="domain" description="Chorismate-utilising enzyme C-terminal" evidence="6">
    <location>
        <begin position="432"/>
        <end position="686"/>
    </location>
</feature>
<dbReference type="NCBIfam" id="TIGR00566">
    <property type="entry name" value="trpG_papA"/>
    <property type="match status" value="1"/>
</dbReference>
<dbReference type="Pfam" id="PF00117">
    <property type="entry name" value="GATase"/>
    <property type="match status" value="1"/>
</dbReference>
<dbReference type="CDD" id="cd01743">
    <property type="entry name" value="GATase1_Anthranilate_Synthase"/>
    <property type="match status" value="1"/>
</dbReference>
<dbReference type="InterPro" id="IPR006221">
    <property type="entry name" value="TrpG/PapA_dom"/>
</dbReference>
<dbReference type="PRINTS" id="PR00099">
    <property type="entry name" value="CPSGATASE"/>
</dbReference>
<dbReference type="Gene3D" id="3.60.120.10">
    <property type="entry name" value="Anthranilate synthase"/>
    <property type="match status" value="1"/>
</dbReference>
<keyword evidence="9" id="KW-1185">Reference proteome</keyword>
<dbReference type="InterPro" id="IPR005801">
    <property type="entry name" value="ADC_synthase"/>
</dbReference>
<dbReference type="KEGG" id="rsin:B6N60_03934"/>
<dbReference type="GO" id="GO:0008153">
    <property type="term" value="P:4-aminobenzoate biosynthetic process"/>
    <property type="evidence" value="ECO:0007669"/>
    <property type="project" value="TreeGrafter"/>
</dbReference>
<dbReference type="Proteomes" id="UP000683511">
    <property type="component" value="Chromosome"/>
</dbReference>
<evidence type="ECO:0000256" key="4">
    <source>
        <dbReference type="ARBA" id="ARBA00022962"/>
    </source>
</evidence>
<dbReference type="InterPro" id="IPR029062">
    <property type="entry name" value="Class_I_gatase-like"/>
</dbReference>
<proteinExistence type="inferred from homology"/>
<dbReference type="GO" id="GO:0000162">
    <property type="term" value="P:L-tryptophan biosynthetic process"/>
    <property type="evidence" value="ECO:0007669"/>
    <property type="project" value="TreeGrafter"/>
</dbReference>
<protein>
    <recommendedName>
        <fullName evidence="2">aminodeoxychorismate synthase</fullName>
        <ecNumber evidence="2">2.6.1.85</ecNumber>
    </recommendedName>
</protein>
<organism evidence="8 9">
    <name type="scientific">Richelia sinica FACHB-800</name>
    <dbReference type="NCBI Taxonomy" id="1357546"/>
    <lineage>
        <taxon>Bacteria</taxon>
        <taxon>Bacillati</taxon>
        <taxon>Cyanobacteriota</taxon>
        <taxon>Cyanophyceae</taxon>
        <taxon>Nostocales</taxon>
        <taxon>Nostocaceae</taxon>
        <taxon>Richelia</taxon>
    </lineage>
</organism>
<dbReference type="InterPro" id="IPR005802">
    <property type="entry name" value="ADC_synth_comp_1"/>
</dbReference>
<evidence type="ECO:0000313" key="8">
    <source>
        <dbReference type="EMBL" id="QXE25221.1"/>
    </source>
</evidence>
<evidence type="ECO:0000256" key="1">
    <source>
        <dbReference type="ARBA" id="ARBA00005970"/>
    </source>
</evidence>
<evidence type="ECO:0000259" key="5">
    <source>
        <dbReference type="Pfam" id="PF00117"/>
    </source>
</evidence>
<dbReference type="EC" id="2.6.1.85" evidence="2"/>
<dbReference type="GO" id="GO:0009396">
    <property type="term" value="P:folic acid-containing compound biosynthetic process"/>
    <property type="evidence" value="ECO:0007669"/>
    <property type="project" value="InterPro"/>
</dbReference>
<evidence type="ECO:0000259" key="7">
    <source>
        <dbReference type="Pfam" id="PF04715"/>
    </source>
</evidence>
<dbReference type="PANTHER" id="PTHR11236">
    <property type="entry name" value="AMINOBENZOATE/ANTHRANILATE SYNTHASE"/>
    <property type="match status" value="1"/>
</dbReference>
<reference evidence="8" key="1">
    <citation type="submission" date="2017-04" db="EMBL/GenBank/DDBJ databases">
        <title>Genome deletions in a multicellular cyanobacterial endosymbiont for morphological adaptation in marine diatoms.</title>
        <authorList>
            <person name="Wang Y."/>
            <person name="Gao H."/>
            <person name="Li R."/>
            <person name="Xu X."/>
        </authorList>
    </citation>
    <scope>NUCLEOTIDE SEQUENCE</scope>
    <source>
        <strain evidence="8">FACHB 800</strain>
    </source>
</reference>